<gene>
    <name evidence="11" type="ORF">UABAM_05659</name>
</gene>
<dbReference type="GO" id="GO:0015297">
    <property type="term" value="F:antiporter activity"/>
    <property type="evidence" value="ECO:0007669"/>
    <property type="project" value="UniProtKB-KW"/>
</dbReference>
<evidence type="ECO:0000256" key="10">
    <source>
        <dbReference type="SAM" id="Phobius"/>
    </source>
</evidence>
<feature type="transmembrane region" description="Helical" evidence="10">
    <location>
        <begin position="56"/>
        <end position="74"/>
    </location>
</feature>
<sequence>MSSPSLKQEFIESIKFAFPIVLTQFGFLGFSIIDLYMVSRIDLIAIGGLGSANSLFWPIFTALMGVIFAIDALAAQRYGADDKHSLHKLLIQGLWLAIILSITALVVFFSVYNYLDIIIDNAKLLHYAKPYYFIVILSAPFLLAFTVLQRYWQARGVSKAILFIVVLANILNFCANEILIFGRFGLPQMGITGAAISTTVSRFFMLAAAMWLTYKNFDRDKPLEIGIDTKILKQMFVLGIPIGLMLLFEVSVFAIATQFTTRISAQATSVHHIGIVLISIFYTIPMGISSAAAYRVGYFVGKNELSYAKKIGYIAILSCAGIMAIISISLYTNATFILGLFTSDPQIIKMGIPILWWITIALTFDGVQCTVAGCLRGGSRTQISSFTTFICHYAVGLPLAYYLCFHYAKNLEGLWMGLASGLIAIAIVLFSYWLFLSADKLKKCEE</sequence>
<feature type="transmembrane region" description="Helical" evidence="10">
    <location>
        <begin position="387"/>
        <end position="408"/>
    </location>
</feature>
<dbReference type="PANTHER" id="PTHR43298">
    <property type="entry name" value="MULTIDRUG RESISTANCE PROTEIN NORM-RELATED"/>
    <property type="match status" value="1"/>
</dbReference>
<feature type="transmembrane region" description="Helical" evidence="10">
    <location>
        <begin position="130"/>
        <end position="148"/>
    </location>
</feature>
<evidence type="ECO:0000256" key="1">
    <source>
        <dbReference type="ARBA" id="ARBA00004651"/>
    </source>
</evidence>
<evidence type="ECO:0000256" key="4">
    <source>
        <dbReference type="ARBA" id="ARBA00022475"/>
    </source>
</evidence>
<dbReference type="Pfam" id="PF01554">
    <property type="entry name" value="MatE"/>
    <property type="match status" value="2"/>
</dbReference>
<protein>
    <recommendedName>
        <fullName evidence="9">Multidrug-efflux transporter</fullName>
    </recommendedName>
</protein>
<keyword evidence="4" id="KW-1003">Cell membrane</keyword>
<keyword evidence="8 10" id="KW-0472">Membrane</keyword>
<dbReference type="GO" id="GO:0005886">
    <property type="term" value="C:plasma membrane"/>
    <property type="evidence" value="ECO:0007669"/>
    <property type="project" value="UniProtKB-SubCell"/>
</dbReference>
<feature type="transmembrane region" description="Helical" evidence="10">
    <location>
        <begin position="354"/>
        <end position="375"/>
    </location>
</feature>
<feature type="transmembrane region" description="Helical" evidence="10">
    <location>
        <begin position="414"/>
        <end position="435"/>
    </location>
</feature>
<comment type="subcellular location">
    <subcellularLocation>
        <location evidence="1">Cell membrane</location>
        <topology evidence="1">Multi-pass membrane protein</topology>
    </subcellularLocation>
</comment>
<evidence type="ECO:0000256" key="9">
    <source>
        <dbReference type="ARBA" id="ARBA00031636"/>
    </source>
</evidence>
<accession>A0A5S9ITC5</accession>
<keyword evidence="3" id="KW-0050">Antiport</keyword>
<keyword evidence="2" id="KW-0813">Transport</keyword>
<feature type="transmembrane region" description="Helical" evidence="10">
    <location>
        <begin position="16"/>
        <end position="36"/>
    </location>
</feature>
<evidence type="ECO:0000256" key="8">
    <source>
        <dbReference type="ARBA" id="ARBA00023136"/>
    </source>
</evidence>
<dbReference type="PIRSF" id="PIRSF006603">
    <property type="entry name" value="DinF"/>
    <property type="match status" value="1"/>
</dbReference>
<keyword evidence="5 10" id="KW-0812">Transmembrane</keyword>
<keyword evidence="7" id="KW-0406">Ion transport</keyword>
<feature type="transmembrane region" description="Helical" evidence="10">
    <location>
        <begin position="160"/>
        <end position="182"/>
    </location>
</feature>
<organism evidence="11 12">
    <name type="scientific">Uabimicrobium amorphum</name>
    <dbReference type="NCBI Taxonomy" id="2596890"/>
    <lineage>
        <taxon>Bacteria</taxon>
        <taxon>Pseudomonadati</taxon>
        <taxon>Planctomycetota</taxon>
        <taxon>Candidatus Uabimicrobiia</taxon>
        <taxon>Candidatus Uabimicrobiales</taxon>
        <taxon>Candidatus Uabimicrobiaceae</taxon>
        <taxon>Candidatus Uabimicrobium</taxon>
    </lineage>
</organism>
<dbReference type="Proteomes" id="UP000326354">
    <property type="component" value="Chromosome"/>
</dbReference>
<dbReference type="PANTHER" id="PTHR43298:SF2">
    <property type="entry name" value="FMN_FAD EXPORTER YEEO-RELATED"/>
    <property type="match status" value="1"/>
</dbReference>
<evidence type="ECO:0000256" key="5">
    <source>
        <dbReference type="ARBA" id="ARBA00022692"/>
    </source>
</evidence>
<proteinExistence type="predicted"/>
<dbReference type="AlphaFoldDB" id="A0A5S9ITC5"/>
<feature type="transmembrane region" description="Helical" evidence="10">
    <location>
        <begin position="312"/>
        <end position="334"/>
    </location>
</feature>
<dbReference type="EMBL" id="AP019860">
    <property type="protein sequence ID" value="BBM87256.1"/>
    <property type="molecule type" value="Genomic_DNA"/>
</dbReference>
<feature type="transmembrane region" description="Helical" evidence="10">
    <location>
        <begin position="275"/>
        <end position="300"/>
    </location>
</feature>
<reference evidence="11 12" key="1">
    <citation type="submission" date="2019-08" db="EMBL/GenBank/DDBJ databases">
        <title>Complete genome sequence of Candidatus Uab amorphum.</title>
        <authorList>
            <person name="Shiratori T."/>
            <person name="Suzuki S."/>
            <person name="Kakizawa Y."/>
            <person name="Ishida K."/>
        </authorList>
    </citation>
    <scope>NUCLEOTIDE SEQUENCE [LARGE SCALE GENOMIC DNA]</scope>
    <source>
        <strain evidence="11 12">SRT547</strain>
    </source>
</reference>
<dbReference type="NCBIfam" id="TIGR00797">
    <property type="entry name" value="matE"/>
    <property type="match status" value="1"/>
</dbReference>
<keyword evidence="12" id="KW-1185">Reference proteome</keyword>
<evidence type="ECO:0000313" key="11">
    <source>
        <dbReference type="EMBL" id="BBM87256.1"/>
    </source>
</evidence>
<dbReference type="RefSeq" id="WP_151971282.1">
    <property type="nucleotide sequence ID" value="NZ_AP019860.1"/>
</dbReference>
<dbReference type="OrthoDB" id="9806302at2"/>
<dbReference type="InterPro" id="IPR048279">
    <property type="entry name" value="MdtK-like"/>
</dbReference>
<evidence type="ECO:0000256" key="2">
    <source>
        <dbReference type="ARBA" id="ARBA00022448"/>
    </source>
</evidence>
<dbReference type="GO" id="GO:0042910">
    <property type="term" value="F:xenobiotic transmembrane transporter activity"/>
    <property type="evidence" value="ECO:0007669"/>
    <property type="project" value="InterPro"/>
</dbReference>
<name>A0A5S9ITC5_UABAM</name>
<evidence type="ECO:0000256" key="3">
    <source>
        <dbReference type="ARBA" id="ARBA00022449"/>
    </source>
</evidence>
<evidence type="ECO:0000256" key="6">
    <source>
        <dbReference type="ARBA" id="ARBA00022989"/>
    </source>
</evidence>
<feature type="transmembrane region" description="Helical" evidence="10">
    <location>
        <begin position="235"/>
        <end position="255"/>
    </location>
</feature>
<feature type="transmembrane region" description="Helical" evidence="10">
    <location>
        <begin position="94"/>
        <end position="115"/>
    </location>
</feature>
<evidence type="ECO:0000256" key="7">
    <source>
        <dbReference type="ARBA" id="ARBA00023065"/>
    </source>
</evidence>
<dbReference type="InterPro" id="IPR050222">
    <property type="entry name" value="MATE_MdtK"/>
</dbReference>
<dbReference type="GO" id="GO:0006811">
    <property type="term" value="P:monoatomic ion transport"/>
    <property type="evidence" value="ECO:0007669"/>
    <property type="project" value="UniProtKB-KW"/>
</dbReference>
<evidence type="ECO:0000313" key="12">
    <source>
        <dbReference type="Proteomes" id="UP000326354"/>
    </source>
</evidence>
<keyword evidence="6 10" id="KW-1133">Transmembrane helix</keyword>
<dbReference type="InterPro" id="IPR002528">
    <property type="entry name" value="MATE_fam"/>
</dbReference>
<feature type="transmembrane region" description="Helical" evidence="10">
    <location>
        <begin position="194"/>
        <end position="214"/>
    </location>
</feature>
<dbReference type="KEGG" id="uam:UABAM_05659"/>